<accession>A0A6G4WG76</accession>
<reference evidence="4 5" key="1">
    <citation type="submission" date="2020-02" db="EMBL/GenBank/DDBJ databases">
        <title>Genome sequence of strain CCNWXJ40-4.</title>
        <authorList>
            <person name="Gao J."/>
            <person name="Sun J."/>
        </authorList>
    </citation>
    <scope>NUCLEOTIDE SEQUENCE [LARGE SCALE GENOMIC DNA]</scope>
    <source>
        <strain evidence="4 5">CCNWXJ 40-4</strain>
    </source>
</reference>
<protein>
    <submittedName>
        <fullName evidence="4">GNAT family N-acetyltransferase</fullName>
    </submittedName>
</protein>
<dbReference type="Proteomes" id="UP001642900">
    <property type="component" value="Unassembled WGS sequence"/>
</dbReference>
<dbReference type="PROSITE" id="PS51186">
    <property type="entry name" value="GNAT"/>
    <property type="match status" value="1"/>
</dbReference>
<dbReference type="InterPro" id="IPR016181">
    <property type="entry name" value="Acyl_CoA_acyltransferase"/>
</dbReference>
<evidence type="ECO:0000313" key="4">
    <source>
        <dbReference type="EMBL" id="NGO53761.1"/>
    </source>
</evidence>
<proteinExistence type="predicted"/>
<evidence type="ECO:0000259" key="3">
    <source>
        <dbReference type="PROSITE" id="PS51186"/>
    </source>
</evidence>
<organism evidence="4 5">
    <name type="scientific">Allomesorhizobium camelthorni</name>
    <dbReference type="NCBI Taxonomy" id="475069"/>
    <lineage>
        <taxon>Bacteria</taxon>
        <taxon>Pseudomonadati</taxon>
        <taxon>Pseudomonadota</taxon>
        <taxon>Alphaproteobacteria</taxon>
        <taxon>Hyphomicrobiales</taxon>
        <taxon>Phyllobacteriaceae</taxon>
        <taxon>Allomesorhizobium</taxon>
    </lineage>
</organism>
<name>A0A6G4WG76_9HYPH</name>
<dbReference type="SUPFAM" id="SSF55729">
    <property type="entry name" value="Acyl-CoA N-acyltransferases (Nat)"/>
    <property type="match status" value="1"/>
</dbReference>
<dbReference type="InterPro" id="IPR050832">
    <property type="entry name" value="Bact_Acetyltransf"/>
</dbReference>
<feature type="domain" description="N-acetyltransferase" evidence="3">
    <location>
        <begin position="7"/>
        <end position="154"/>
    </location>
</feature>
<keyword evidence="2" id="KW-0012">Acyltransferase</keyword>
<dbReference type="Pfam" id="PF00583">
    <property type="entry name" value="Acetyltransf_1"/>
    <property type="match status" value="1"/>
</dbReference>
<comment type="caution">
    <text evidence="4">The sequence shown here is derived from an EMBL/GenBank/DDBJ whole genome shotgun (WGS) entry which is preliminary data.</text>
</comment>
<dbReference type="GO" id="GO:0016747">
    <property type="term" value="F:acyltransferase activity, transferring groups other than amino-acyl groups"/>
    <property type="evidence" value="ECO:0007669"/>
    <property type="project" value="InterPro"/>
</dbReference>
<dbReference type="EMBL" id="JAAKZF010000037">
    <property type="protein sequence ID" value="NGO53761.1"/>
    <property type="molecule type" value="Genomic_DNA"/>
</dbReference>
<evidence type="ECO:0000313" key="5">
    <source>
        <dbReference type="Proteomes" id="UP001642900"/>
    </source>
</evidence>
<dbReference type="RefSeq" id="WP_165031430.1">
    <property type="nucleotide sequence ID" value="NZ_JAAKZF010000037.1"/>
</dbReference>
<dbReference type="AlphaFoldDB" id="A0A6G4WG76"/>
<gene>
    <name evidence="4" type="ORF">G6N73_21790</name>
</gene>
<keyword evidence="1" id="KW-0808">Transferase</keyword>
<dbReference type="InterPro" id="IPR000182">
    <property type="entry name" value="GNAT_dom"/>
</dbReference>
<keyword evidence="5" id="KW-1185">Reference proteome</keyword>
<evidence type="ECO:0000256" key="2">
    <source>
        <dbReference type="ARBA" id="ARBA00023315"/>
    </source>
</evidence>
<evidence type="ECO:0000256" key="1">
    <source>
        <dbReference type="ARBA" id="ARBA00022679"/>
    </source>
</evidence>
<dbReference type="PANTHER" id="PTHR43877">
    <property type="entry name" value="AMINOALKYLPHOSPHONATE N-ACETYLTRANSFERASE-RELATED-RELATED"/>
    <property type="match status" value="1"/>
</dbReference>
<dbReference type="Gene3D" id="3.40.630.30">
    <property type="match status" value="1"/>
</dbReference>
<dbReference type="CDD" id="cd04301">
    <property type="entry name" value="NAT_SF"/>
    <property type="match status" value="1"/>
</dbReference>
<sequence>MPPNLFVEFRAAKSKDAGIIRDVVRSAYAKWIPIIGREPRPMNADYELAVQEHQIDLMYIGSRMVGLIETILHDDHLWIENIAVGPNNQGKGLGRELLAHAERKAIGAGRAEVRLLTNAAFEANVALYEKTGYLIVEREPFLGGTTVYMSKKLNR</sequence>